<name>A0A1H4C0S1_9BACI</name>
<proteinExistence type="predicted"/>
<dbReference type="EMBL" id="FNQR01000005">
    <property type="protein sequence ID" value="SEA53917.1"/>
    <property type="molecule type" value="Genomic_DNA"/>
</dbReference>
<evidence type="ECO:0000313" key="1">
    <source>
        <dbReference type="EMBL" id="SEA53917.1"/>
    </source>
</evidence>
<dbReference type="OrthoDB" id="9923191at2"/>
<organism evidence="1 2">
    <name type="scientific">Thalassobacillus cyri</name>
    <dbReference type="NCBI Taxonomy" id="571932"/>
    <lineage>
        <taxon>Bacteria</taxon>
        <taxon>Bacillati</taxon>
        <taxon>Bacillota</taxon>
        <taxon>Bacilli</taxon>
        <taxon>Bacillales</taxon>
        <taxon>Bacillaceae</taxon>
        <taxon>Thalassobacillus</taxon>
    </lineage>
</organism>
<dbReference type="Proteomes" id="UP000198584">
    <property type="component" value="Unassembled WGS sequence"/>
</dbReference>
<reference evidence="2" key="1">
    <citation type="submission" date="2016-10" db="EMBL/GenBank/DDBJ databases">
        <authorList>
            <person name="Varghese N."/>
            <person name="Submissions S."/>
        </authorList>
    </citation>
    <scope>NUCLEOTIDE SEQUENCE [LARGE SCALE GENOMIC DNA]</scope>
    <source>
        <strain evidence="2">CCM7597</strain>
    </source>
</reference>
<protein>
    <submittedName>
        <fullName evidence="1">Uncharacterized protein</fullName>
    </submittedName>
</protein>
<keyword evidence="2" id="KW-1185">Reference proteome</keyword>
<accession>A0A1H4C0S1</accession>
<dbReference type="AlphaFoldDB" id="A0A1H4C0S1"/>
<dbReference type="STRING" id="571932.SAMN05421743_105220"/>
<dbReference type="RefSeq" id="WP_093044412.1">
    <property type="nucleotide sequence ID" value="NZ_FNQR01000005.1"/>
</dbReference>
<gene>
    <name evidence="1" type="ORF">SAMN05421743_105220</name>
</gene>
<sequence>MAKKEKKTIICKGPKHSRNGALFLRFEREDRRKPRLDIYPGQKLEVGKEIEAGEASKLLNNPTWDFEEVKPDE</sequence>
<evidence type="ECO:0000313" key="2">
    <source>
        <dbReference type="Proteomes" id="UP000198584"/>
    </source>
</evidence>